<name>A0A7K9VQQ4_ANSSE</name>
<evidence type="ECO:0000313" key="3">
    <source>
        <dbReference type="EMBL" id="NXI75074.1"/>
    </source>
</evidence>
<dbReference type="InterPro" id="IPR003191">
    <property type="entry name" value="Guanylate-bd/ATL_C"/>
</dbReference>
<feature type="non-terminal residue" evidence="3">
    <location>
        <position position="1"/>
    </location>
</feature>
<evidence type="ECO:0000256" key="1">
    <source>
        <dbReference type="SAM" id="Coils"/>
    </source>
</evidence>
<evidence type="ECO:0000259" key="2">
    <source>
        <dbReference type="Pfam" id="PF02841"/>
    </source>
</evidence>
<dbReference type="Proteomes" id="UP000567872">
    <property type="component" value="Unassembled WGS sequence"/>
</dbReference>
<organism evidence="3 4">
    <name type="scientific">Anseranas semipalmata</name>
    <name type="common">Magpie goose</name>
    <name type="synonym">Anas semipalmata</name>
    <dbReference type="NCBI Taxonomy" id="8851"/>
    <lineage>
        <taxon>Eukaryota</taxon>
        <taxon>Metazoa</taxon>
        <taxon>Chordata</taxon>
        <taxon>Craniata</taxon>
        <taxon>Vertebrata</taxon>
        <taxon>Euteleostomi</taxon>
        <taxon>Archelosauria</taxon>
        <taxon>Archosauria</taxon>
        <taxon>Dinosauria</taxon>
        <taxon>Saurischia</taxon>
        <taxon>Theropoda</taxon>
        <taxon>Coelurosauria</taxon>
        <taxon>Aves</taxon>
        <taxon>Neognathae</taxon>
        <taxon>Galloanserae</taxon>
        <taxon>Anseriformes</taxon>
        <taxon>Anseranatidae</taxon>
        <taxon>Anseranas</taxon>
    </lineage>
</organism>
<dbReference type="InterPro" id="IPR036543">
    <property type="entry name" value="Guanylate-bd_C_sf"/>
</dbReference>
<dbReference type="GO" id="GO:0003924">
    <property type="term" value="F:GTPase activity"/>
    <property type="evidence" value="ECO:0007669"/>
    <property type="project" value="InterPro"/>
</dbReference>
<feature type="non-terminal residue" evidence="3">
    <location>
        <position position="84"/>
    </location>
</feature>
<accession>A0A7K9VQQ4</accession>
<keyword evidence="1" id="KW-0175">Coiled coil</keyword>
<dbReference type="Pfam" id="PF02841">
    <property type="entry name" value="GBP_C"/>
    <property type="match status" value="1"/>
</dbReference>
<dbReference type="Gene3D" id="1.20.1000.10">
    <property type="entry name" value="Guanylate-binding protein, C-terminal domain"/>
    <property type="match status" value="1"/>
</dbReference>
<proteinExistence type="predicted"/>
<keyword evidence="4" id="KW-1185">Reference proteome</keyword>
<comment type="caution">
    <text evidence="3">The sequence shown here is derived from an EMBL/GenBank/DDBJ whole genome shotgun (WGS) entry which is preliminary data.</text>
</comment>
<dbReference type="SUPFAM" id="SSF48340">
    <property type="entry name" value="Interferon-induced guanylate-binding protein 1 (GBP1), C-terminal domain"/>
    <property type="match status" value="1"/>
</dbReference>
<evidence type="ECO:0000313" key="4">
    <source>
        <dbReference type="Proteomes" id="UP000567872"/>
    </source>
</evidence>
<dbReference type="GO" id="GO:0005525">
    <property type="term" value="F:GTP binding"/>
    <property type="evidence" value="ECO:0007669"/>
    <property type="project" value="InterPro"/>
</dbReference>
<reference evidence="3 4" key="1">
    <citation type="submission" date="2019-09" db="EMBL/GenBank/DDBJ databases">
        <title>Bird 10,000 Genomes (B10K) Project - Family phase.</title>
        <authorList>
            <person name="Zhang G."/>
        </authorList>
    </citation>
    <scope>NUCLEOTIDE SEQUENCE [LARGE SCALE GENOMIC DNA]</scope>
    <source>
        <strain evidence="3">B10K-DU-001-57</strain>
        <tissue evidence="3">Muscle</tissue>
    </source>
</reference>
<feature type="coiled-coil region" evidence="1">
    <location>
        <begin position="37"/>
        <end position="64"/>
    </location>
</feature>
<sequence length="84" mass="10040">EHRRQLEERLWREQRALLDEQSRAIEHKLQEQRALLQEGFRQQAEALQAQIAQLREERERTEKPSWRHTALDVLSTVASLFLPG</sequence>
<protein>
    <submittedName>
        <fullName evidence="3">GBP4 protein</fullName>
    </submittedName>
</protein>
<gene>
    <name evidence="3" type="primary">Gbp4</name>
    <name evidence="3" type="ORF">ANSSEM_R15390</name>
</gene>
<dbReference type="EMBL" id="VXAA01009773">
    <property type="protein sequence ID" value="NXI75074.1"/>
    <property type="molecule type" value="Genomic_DNA"/>
</dbReference>
<dbReference type="AlphaFoldDB" id="A0A7K9VQQ4"/>
<feature type="domain" description="Guanylate-binding protein/Atlastin C-terminal" evidence="2">
    <location>
        <begin position="1"/>
        <end position="55"/>
    </location>
</feature>